<accession>A0A2I9E039</accession>
<evidence type="ECO:0000313" key="3">
    <source>
        <dbReference type="Proteomes" id="UP000236569"/>
    </source>
</evidence>
<evidence type="ECO:0000256" key="1">
    <source>
        <dbReference type="SAM" id="MobiDB-lite"/>
    </source>
</evidence>
<reference evidence="3" key="1">
    <citation type="submission" date="2018-01" db="EMBL/GenBank/DDBJ databases">
        <title>Draft Genome Sequence of the Radioresistant Bacterium Deinococcus aerius TR0125, Isolated from the Higher Atmosphere above Japan.</title>
        <authorList>
            <person name="Satoh K."/>
            <person name="Arai H."/>
            <person name="Sanzen T."/>
            <person name="Kawaguchi Y."/>
            <person name="Hayashi H."/>
            <person name="Yokobori S."/>
            <person name="Yamagishi A."/>
            <person name="Oono Y."/>
            <person name="Narumi I."/>
        </authorList>
    </citation>
    <scope>NUCLEOTIDE SEQUENCE [LARGE SCALE GENOMIC DNA]</scope>
    <source>
        <strain evidence="3">TR0125</strain>
    </source>
</reference>
<proteinExistence type="predicted"/>
<gene>
    <name evidence="2" type="ORF">DAERI_100118</name>
</gene>
<evidence type="ECO:0000313" key="2">
    <source>
        <dbReference type="EMBL" id="GBF06755.1"/>
    </source>
</evidence>
<comment type="caution">
    <text evidence="2">The sequence shown here is derived from an EMBL/GenBank/DDBJ whole genome shotgun (WGS) entry which is preliminary data.</text>
</comment>
<dbReference type="AlphaFoldDB" id="A0A2I9E039"/>
<feature type="region of interest" description="Disordered" evidence="1">
    <location>
        <begin position="1"/>
        <end position="21"/>
    </location>
</feature>
<sequence>MVETGEARPASRRQEEGMTPTPVAEQLAAVAEAQRFSGAVALSRAGEVLFGGGCAGAMRRAALDLARLL</sequence>
<organism evidence="2 3">
    <name type="scientific">Deinococcus aerius</name>
    <dbReference type="NCBI Taxonomy" id="200253"/>
    <lineage>
        <taxon>Bacteria</taxon>
        <taxon>Thermotogati</taxon>
        <taxon>Deinococcota</taxon>
        <taxon>Deinococci</taxon>
        <taxon>Deinococcales</taxon>
        <taxon>Deinococcaceae</taxon>
        <taxon>Deinococcus</taxon>
    </lineage>
</organism>
<dbReference type="EMBL" id="BFAG01000010">
    <property type="protein sequence ID" value="GBF06755.1"/>
    <property type="molecule type" value="Genomic_DNA"/>
</dbReference>
<protein>
    <submittedName>
        <fullName evidence="2">Uncharacterized protein</fullName>
    </submittedName>
</protein>
<dbReference type="Proteomes" id="UP000236569">
    <property type="component" value="Unassembled WGS sequence"/>
</dbReference>
<keyword evidence="3" id="KW-1185">Reference proteome</keyword>
<name>A0A2I9E039_9DEIO</name>